<dbReference type="PROSITE" id="PS50294">
    <property type="entry name" value="WD_REPEATS_REGION"/>
    <property type="match status" value="3"/>
</dbReference>
<dbReference type="GO" id="GO:0034967">
    <property type="term" value="C:Set3 complex"/>
    <property type="evidence" value="ECO:0007669"/>
    <property type="project" value="TreeGrafter"/>
</dbReference>
<dbReference type="PANTHER" id="PTHR22846:SF2">
    <property type="entry name" value="F-BOX-LIKE_WD REPEAT-CONTAINING PROTEIN EBI"/>
    <property type="match status" value="1"/>
</dbReference>
<evidence type="ECO:0000313" key="7">
    <source>
        <dbReference type="EMBL" id="CDF89626.1"/>
    </source>
</evidence>
<dbReference type="InterPro" id="IPR045183">
    <property type="entry name" value="Ebi-like"/>
</dbReference>
<dbReference type="Gene3D" id="2.130.10.10">
    <property type="entry name" value="YVTN repeat-like/Quinoprotein amine dehydrogenase"/>
    <property type="match status" value="1"/>
</dbReference>
<gene>
    <name evidence="7" type="ORF">BN860_08768g</name>
</gene>
<dbReference type="InterPro" id="IPR006594">
    <property type="entry name" value="LisH"/>
</dbReference>
<evidence type="ECO:0000256" key="1">
    <source>
        <dbReference type="ARBA" id="ARBA00004123"/>
    </source>
</evidence>
<feature type="repeat" description="WD" evidence="5">
    <location>
        <begin position="241"/>
        <end position="282"/>
    </location>
</feature>
<comment type="subcellular location">
    <subcellularLocation>
        <location evidence="1">Nucleus</location>
    </subcellularLocation>
</comment>
<evidence type="ECO:0000256" key="3">
    <source>
        <dbReference type="ARBA" id="ARBA00022737"/>
    </source>
</evidence>
<protein>
    <submittedName>
        <fullName evidence="7">ZYBA0S04-08768g1_1</fullName>
    </submittedName>
</protein>
<dbReference type="InterPro" id="IPR015943">
    <property type="entry name" value="WD40/YVTN_repeat-like_dom_sf"/>
</dbReference>
<dbReference type="Gene3D" id="1.20.960.30">
    <property type="match status" value="1"/>
</dbReference>
<dbReference type="AlphaFoldDB" id="A0A8J2X844"/>
<dbReference type="SUPFAM" id="SSF50978">
    <property type="entry name" value="WD40 repeat-like"/>
    <property type="match status" value="1"/>
</dbReference>
<reference evidence="8" key="1">
    <citation type="journal article" date="2013" name="Genome Announc.">
        <title>Genome sequence of the food spoilage yeast Zygosaccharomyces bailii CLIB 213(T).</title>
        <authorList>
            <person name="Galeote V."/>
            <person name="Bigey F."/>
            <person name="Devillers H."/>
            <person name="Neuveglise C."/>
            <person name="Dequin S."/>
        </authorList>
    </citation>
    <scope>NUCLEOTIDE SEQUENCE [LARGE SCALE GENOMIC DNA]</scope>
    <source>
        <strain evidence="8">CLIB 213 / ATCC 58445 / CBS 680 / CCRC 21525 / NBRC 1098 / NCYC 1416 / NRRL Y-2227</strain>
    </source>
</reference>
<keyword evidence="8" id="KW-1185">Reference proteome</keyword>
<organism evidence="7 8">
    <name type="scientific">Zygosaccharomyces bailii (strain CLIB 213 / ATCC 58445 / CBS 680 / BCRC 21525 / NBRC 1098 / NCYC 1416 / NRRL Y-2227)</name>
    <dbReference type="NCBI Taxonomy" id="1333698"/>
    <lineage>
        <taxon>Eukaryota</taxon>
        <taxon>Fungi</taxon>
        <taxon>Dikarya</taxon>
        <taxon>Ascomycota</taxon>
        <taxon>Saccharomycotina</taxon>
        <taxon>Saccharomycetes</taxon>
        <taxon>Saccharomycetales</taxon>
        <taxon>Saccharomycetaceae</taxon>
        <taxon>Zygosaccharomyces</taxon>
    </lineage>
</organism>
<dbReference type="Pfam" id="PF12894">
    <property type="entry name" value="ANAPC4_WD40"/>
    <property type="match status" value="1"/>
</dbReference>
<dbReference type="Pfam" id="PF00400">
    <property type="entry name" value="WD40"/>
    <property type="match status" value="2"/>
</dbReference>
<dbReference type="PROSITE" id="PS00678">
    <property type="entry name" value="WD_REPEATS_1"/>
    <property type="match status" value="1"/>
</dbReference>
<sequence>MSITSEELNYLIWRYFQETGSQVSALALQDETRVLEFDKKYKHLIPIGTLVNLIQKGILYTESELLVGYDGTIKEEDTKHYTQDFNLAQALQVDRENCPEIVAKGRFALEQNMEERVQEQDQDIPNSVQAKSDGEGIVKSLKEVMKLNRMVNCKWNPTESNVLACGRSDSVAKILHVDVEAQNIIKTTDLRHPFAPNSGSGKVTNEITCLAWSPNGKEIVTGVENGELRLWNVEGSLQNIFNFHRCPVVAIEWNANATHFITADVENVTIVWNAITGTALQHFELRDQTSSPNESLGVDIEWIEEDKFVIPGPQGSLMVFQMDESKPMGKLLGHRSAISVLEFNISNRMLLSASDDHTLRIWRGGSSNSSNCFYGHSQSIVSASWIDNDKVVSASMDGSVRVWSHRENILLAVSMADGVPIFAAQLSQDKSKYAVGFMDGQTSIYDMRLLLSRLQKARLLAAPIAIPVYGNYQSSKDANCVYDLSWCHDNNRIAIAYSKEEGSIIAL</sequence>
<name>A0A8J2X844_ZYGB2</name>
<feature type="repeat" description="WD" evidence="5">
    <location>
        <begin position="373"/>
        <end position="404"/>
    </location>
</feature>
<dbReference type="Proteomes" id="UP000019375">
    <property type="component" value="Unassembled WGS sequence"/>
</dbReference>
<dbReference type="PROSITE" id="PS50896">
    <property type="entry name" value="LISH"/>
    <property type="match status" value="1"/>
</dbReference>
<keyword evidence="3" id="KW-0677">Repeat</keyword>
<feature type="repeat" description="WD" evidence="5">
    <location>
        <begin position="204"/>
        <end position="234"/>
    </location>
</feature>
<keyword evidence="4" id="KW-0539">Nucleus</keyword>
<dbReference type="PANTHER" id="PTHR22846">
    <property type="entry name" value="WD40 REPEAT PROTEIN"/>
    <property type="match status" value="1"/>
</dbReference>
<dbReference type="InterPro" id="IPR001680">
    <property type="entry name" value="WD40_rpt"/>
</dbReference>
<dbReference type="InterPro" id="IPR024977">
    <property type="entry name" value="Apc4-like_WD40_dom"/>
</dbReference>
<dbReference type="InterPro" id="IPR019775">
    <property type="entry name" value="WD40_repeat_CS"/>
</dbReference>
<evidence type="ECO:0000259" key="6">
    <source>
        <dbReference type="Pfam" id="PF12894"/>
    </source>
</evidence>
<evidence type="ECO:0000256" key="5">
    <source>
        <dbReference type="PROSITE-ProRule" id="PRU00221"/>
    </source>
</evidence>
<keyword evidence="2 5" id="KW-0853">WD repeat</keyword>
<dbReference type="OrthoDB" id="1367865at2759"/>
<dbReference type="InterPro" id="IPR036322">
    <property type="entry name" value="WD40_repeat_dom_sf"/>
</dbReference>
<evidence type="ECO:0000256" key="2">
    <source>
        <dbReference type="ARBA" id="ARBA00022574"/>
    </source>
</evidence>
<feature type="repeat" description="WD" evidence="5">
    <location>
        <begin position="331"/>
        <end position="362"/>
    </location>
</feature>
<feature type="domain" description="Anaphase-promoting complex subunit 4-like WD40" evidence="6">
    <location>
        <begin position="202"/>
        <end position="255"/>
    </location>
</feature>
<dbReference type="EMBL" id="HG316457">
    <property type="protein sequence ID" value="CDF89626.1"/>
    <property type="molecule type" value="Genomic_DNA"/>
</dbReference>
<dbReference type="GO" id="GO:0003714">
    <property type="term" value="F:transcription corepressor activity"/>
    <property type="evidence" value="ECO:0007669"/>
    <property type="project" value="InterPro"/>
</dbReference>
<accession>A0A8J2X844</accession>
<proteinExistence type="predicted"/>
<evidence type="ECO:0000313" key="8">
    <source>
        <dbReference type="Proteomes" id="UP000019375"/>
    </source>
</evidence>
<dbReference type="SMART" id="SM00320">
    <property type="entry name" value="WD40"/>
    <property type="match status" value="6"/>
</dbReference>
<evidence type="ECO:0000256" key="4">
    <source>
        <dbReference type="ARBA" id="ARBA00023242"/>
    </source>
</evidence>
<dbReference type="GO" id="GO:0006357">
    <property type="term" value="P:regulation of transcription by RNA polymerase II"/>
    <property type="evidence" value="ECO:0007669"/>
    <property type="project" value="TreeGrafter"/>
</dbReference>
<dbReference type="PROSITE" id="PS50082">
    <property type="entry name" value="WD_REPEATS_2"/>
    <property type="match status" value="4"/>
</dbReference>